<name>A0A9N9GAZ3_9GLOM</name>
<proteinExistence type="predicted"/>
<comment type="caution">
    <text evidence="2">The sequence shown here is derived from an EMBL/GenBank/DDBJ whole genome shotgun (WGS) entry which is preliminary data.</text>
</comment>
<dbReference type="AlphaFoldDB" id="A0A9N9GAZ3"/>
<feature type="region of interest" description="Disordered" evidence="1">
    <location>
        <begin position="240"/>
        <end position="261"/>
    </location>
</feature>
<evidence type="ECO:0000313" key="3">
    <source>
        <dbReference type="Proteomes" id="UP000789396"/>
    </source>
</evidence>
<accession>A0A9N9GAZ3</accession>
<dbReference type="EMBL" id="CAJVPZ010007718">
    <property type="protein sequence ID" value="CAG8589730.1"/>
    <property type="molecule type" value="Genomic_DNA"/>
</dbReference>
<dbReference type="Proteomes" id="UP000789396">
    <property type="component" value="Unassembled WGS sequence"/>
</dbReference>
<protein>
    <submittedName>
        <fullName evidence="2">4211_t:CDS:1</fullName>
    </submittedName>
</protein>
<evidence type="ECO:0000313" key="2">
    <source>
        <dbReference type="EMBL" id="CAG8589730.1"/>
    </source>
</evidence>
<reference evidence="2" key="1">
    <citation type="submission" date="2021-06" db="EMBL/GenBank/DDBJ databases">
        <authorList>
            <person name="Kallberg Y."/>
            <person name="Tangrot J."/>
            <person name="Rosling A."/>
        </authorList>
    </citation>
    <scope>NUCLEOTIDE SEQUENCE</scope>
    <source>
        <strain evidence="2">IN212</strain>
    </source>
</reference>
<evidence type="ECO:0000256" key="1">
    <source>
        <dbReference type="SAM" id="MobiDB-lite"/>
    </source>
</evidence>
<organism evidence="2 3">
    <name type="scientific">Racocetra fulgida</name>
    <dbReference type="NCBI Taxonomy" id="60492"/>
    <lineage>
        <taxon>Eukaryota</taxon>
        <taxon>Fungi</taxon>
        <taxon>Fungi incertae sedis</taxon>
        <taxon>Mucoromycota</taxon>
        <taxon>Glomeromycotina</taxon>
        <taxon>Glomeromycetes</taxon>
        <taxon>Diversisporales</taxon>
        <taxon>Gigasporaceae</taxon>
        <taxon>Racocetra</taxon>
    </lineage>
</organism>
<sequence length="261" mass="30441">MDKIEIKSEELVEHNIEIKTEQSVENNLINEKLESEIREIINTLKEDLENESKLNEIYVFGFQDSSRNYGKFLQALVPPHLTTLCYAPLPGLCTYPKSKSIFDILFPSEPSPYVKIVFSSKSESLDYSHISTKFFESRMFQAIIKYKWYTFAQVPMVYVAKNPPNQPSAASDQSNQTSATPNANQSFATFDQAIKNVWSWILGDYASIQPWEKMERFKQEELKRKLKQEKIKKFENEQVEARKGKKFKNEQDKLTQKLKPE</sequence>
<feature type="non-terminal residue" evidence="2">
    <location>
        <position position="261"/>
    </location>
</feature>
<dbReference type="OrthoDB" id="2307590at2759"/>
<keyword evidence="3" id="KW-1185">Reference proteome</keyword>
<gene>
    <name evidence="2" type="ORF">RFULGI_LOCUS6183</name>
</gene>